<dbReference type="EMBL" id="QTLC01000085">
    <property type="protein sequence ID" value="RDY66669.1"/>
    <property type="molecule type" value="Genomic_DNA"/>
</dbReference>
<sequence length="74" mass="8898">MNNFQYTRFNSIPFFLQNNGLPYIYVKTALRMTKFWRRNGNGLLHLIHFLYHPCLFSKSFGNTKERGDTCEMEE</sequence>
<dbReference type="AlphaFoldDB" id="A0A3D8VBP9"/>
<reference evidence="1 2" key="1">
    <citation type="submission" date="2018-08" db="EMBL/GenBank/DDBJ databases">
        <title>Genome sequence of strict halophilic Halobacillus trueperi SS1 isolated from Lunsu, a salty water body of North West Himalayas.</title>
        <authorList>
            <person name="Gupta S."/>
            <person name="Sharma P."/>
            <person name="Dev K."/>
            <person name="Baumler D."/>
            <person name="Sourirajan A."/>
        </authorList>
    </citation>
    <scope>NUCLEOTIDE SEQUENCE [LARGE SCALE GENOMIC DNA]</scope>
    <source>
        <strain evidence="1 2">SS1</strain>
    </source>
</reference>
<proteinExistence type="predicted"/>
<protein>
    <submittedName>
        <fullName evidence="1">Uncharacterized protein</fullName>
    </submittedName>
</protein>
<evidence type="ECO:0000313" key="2">
    <source>
        <dbReference type="Proteomes" id="UP000257032"/>
    </source>
</evidence>
<dbReference type="Proteomes" id="UP000257032">
    <property type="component" value="Unassembled WGS sequence"/>
</dbReference>
<accession>A0A3D8VBP9</accession>
<evidence type="ECO:0000313" key="1">
    <source>
        <dbReference type="EMBL" id="RDY66669.1"/>
    </source>
</evidence>
<gene>
    <name evidence="1" type="ORF">DXT76_20580</name>
</gene>
<comment type="caution">
    <text evidence="1">The sequence shown here is derived from an EMBL/GenBank/DDBJ whole genome shotgun (WGS) entry which is preliminary data.</text>
</comment>
<organism evidence="1 2">
    <name type="scientific">Halobacillus trueperi</name>
    <dbReference type="NCBI Taxonomy" id="156205"/>
    <lineage>
        <taxon>Bacteria</taxon>
        <taxon>Bacillati</taxon>
        <taxon>Bacillota</taxon>
        <taxon>Bacilli</taxon>
        <taxon>Bacillales</taxon>
        <taxon>Bacillaceae</taxon>
        <taxon>Halobacillus</taxon>
    </lineage>
</organism>
<name>A0A3D8VBP9_9BACI</name>